<dbReference type="PANTHER" id="PTHR10033">
    <property type="entry name" value="CALSEQUESTRIN"/>
    <property type="match status" value="1"/>
</dbReference>
<accession>A0A180G1P5</accession>
<proteinExistence type="predicted"/>
<evidence type="ECO:0000313" key="4">
    <source>
        <dbReference type="Proteomes" id="UP000005240"/>
    </source>
</evidence>
<dbReference type="Proteomes" id="UP000005240">
    <property type="component" value="Unassembled WGS sequence"/>
</dbReference>
<reference evidence="3 4" key="3">
    <citation type="journal article" date="2017" name="G3 (Bethesda)">
        <title>Comparative analysis highlights variable genome content of wheat rusts and divergence of the mating loci.</title>
        <authorList>
            <person name="Cuomo C.A."/>
            <person name="Bakkeren G."/>
            <person name="Khalil H.B."/>
            <person name="Panwar V."/>
            <person name="Joly D."/>
            <person name="Linning R."/>
            <person name="Sakthikumar S."/>
            <person name="Song X."/>
            <person name="Adiconis X."/>
            <person name="Fan L."/>
            <person name="Goldberg J.M."/>
            <person name="Levin J.Z."/>
            <person name="Young S."/>
            <person name="Zeng Q."/>
            <person name="Anikster Y."/>
            <person name="Bruce M."/>
            <person name="Wang M."/>
            <person name="Yin C."/>
            <person name="McCallum B."/>
            <person name="Szabo L.J."/>
            <person name="Hulbert S."/>
            <person name="Chen X."/>
            <person name="Fellers J.P."/>
        </authorList>
    </citation>
    <scope>NUCLEOTIDE SEQUENCE</scope>
    <source>
        <strain evidence="3">isolate 1-1 / race 1 (BBBD)</strain>
        <strain evidence="4">Isolate 1-1 / race 1 (BBBD)</strain>
    </source>
</reference>
<dbReference type="PANTHER" id="PTHR10033:SF0">
    <property type="entry name" value="CALSEQUESTRIN"/>
    <property type="match status" value="1"/>
</dbReference>
<dbReference type="EMBL" id="ADAS02001003">
    <property type="protein sequence ID" value="OAV86567.1"/>
    <property type="molecule type" value="Genomic_DNA"/>
</dbReference>
<dbReference type="EnsemblFungi" id="PTTG_29833-t43_1">
    <property type="protein sequence ID" value="PTTG_29833-t43_1-p1"/>
    <property type="gene ID" value="PTTG_29833"/>
</dbReference>
<sequence>GRSTGSQDNSNSDKSQHQDDGNNETNSDRNDDDESEEEEINLTLQNYQSQLSSWTIPALRQTLTKQKKSSNRIPTNIQEILNFQKANYIKTKLMLALIGRVSEKMVNSFLGEDKPTCAKSSYSRFLAFSVKSAEIPVPPKGISAGWNERNQKLGQAWKLLTEDERSVFNAKVFSFFSKLPIICDANENNDESENGSESEENIEARVQASLSEEEKALYEHLYENLVNHEKVQLASGQGLDTGRATPPQAMKSVICLNSELFTIANAYNLTFYLLAATRSPGSGSFCKELSNNPYWLLVAKKEWAAKETFEAYSHGQAIQQTVDECSSSKQPLAKKPKRADEIRCELCSELNKLLAQALGRDKAKFPMQKDPFTGISSKHPGLKIYQFEASHLTAQNLKVGLECMLTENREKWLTCGDVARGLGEIWVMVMIYADDVAPAEETMSPPQQRAAAEKTVTQVTTLLTLKMVISK</sequence>
<feature type="compositionally biased region" description="Acidic residues" evidence="1">
    <location>
        <begin position="30"/>
        <end position="39"/>
    </location>
</feature>
<gene>
    <name evidence="2" type="ORF">PTTG_29833</name>
</gene>
<keyword evidence="4" id="KW-1185">Reference proteome</keyword>
<evidence type="ECO:0000313" key="2">
    <source>
        <dbReference type="EMBL" id="OAV86567.1"/>
    </source>
</evidence>
<feature type="non-terminal residue" evidence="2">
    <location>
        <position position="1"/>
    </location>
</feature>
<organism evidence="2">
    <name type="scientific">Puccinia triticina (isolate 1-1 / race 1 (BBBD))</name>
    <name type="common">Brown leaf rust fungus</name>
    <dbReference type="NCBI Taxonomy" id="630390"/>
    <lineage>
        <taxon>Eukaryota</taxon>
        <taxon>Fungi</taxon>
        <taxon>Dikarya</taxon>
        <taxon>Basidiomycota</taxon>
        <taxon>Pucciniomycotina</taxon>
        <taxon>Pucciniomycetes</taxon>
        <taxon>Pucciniales</taxon>
        <taxon>Pucciniaceae</taxon>
        <taxon>Puccinia</taxon>
    </lineage>
</organism>
<dbReference type="STRING" id="630390.A0A180G1P5"/>
<protein>
    <submittedName>
        <fullName evidence="2 3">Uncharacterized protein</fullName>
    </submittedName>
</protein>
<reference evidence="3" key="4">
    <citation type="submission" date="2025-05" db="UniProtKB">
        <authorList>
            <consortium name="EnsemblFungi"/>
        </authorList>
    </citation>
    <scope>IDENTIFICATION</scope>
    <source>
        <strain evidence="3">isolate 1-1 / race 1 (BBBD)</strain>
    </source>
</reference>
<dbReference type="GO" id="GO:0051279">
    <property type="term" value="P:regulation of release of sequestered calcium ion into cytosol"/>
    <property type="evidence" value="ECO:0007669"/>
    <property type="project" value="TreeGrafter"/>
</dbReference>
<feature type="region of interest" description="Disordered" evidence="1">
    <location>
        <begin position="1"/>
        <end position="39"/>
    </location>
</feature>
<dbReference type="GO" id="GO:0005509">
    <property type="term" value="F:calcium ion binding"/>
    <property type="evidence" value="ECO:0007669"/>
    <property type="project" value="TreeGrafter"/>
</dbReference>
<dbReference type="VEuPathDB" id="FungiDB:PTTG_29833"/>
<name>A0A180G1P5_PUCT1</name>
<reference evidence="2" key="1">
    <citation type="submission" date="2009-11" db="EMBL/GenBank/DDBJ databases">
        <authorList>
            <consortium name="The Broad Institute Genome Sequencing Platform"/>
            <person name="Ward D."/>
            <person name="Feldgarden M."/>
            <person name="Earl A."/>
            <person name="Young S.K."/>
            <person name="Zeng Q."/>
            <person name="Koehrsen M."/>
            <person name="Alvarado L."/>
            <person name="Berlin A."/>
            <person name="Bochicchio J."/>
            <person name="Borenstein D."/>
            <person name="Chapman S.B."/>
            <person name="Chen Z."/>
            <person name="Engels R."/>
            <person name="Freedman E."/>
            <person name="Gellesch M."/>
            <person name="Goldberg J."/>
            <person name="Griggs A."/>
            <person name="Gujja S."/>
            <person name="Heilman E."/>
            <person name="Heiman D."/>
            <person name="Hepburn T."/>
            <person name="Howarth C."/>
            <person name="Jen D."/>
            <person name="Larson L."/>
            <person name="Lewis B."/>
            <person name="Mehta T."/>
            <person name="Park D."/>
            <person name="Pearson M."/>
            <person name="Roberts A."/>
            <person name="Saif S."/>
            <person name="Shea T."/>
            <person name="Shenoy N."/>
            <person name="Sisk P."/>
            <person name="Stolte C."/>
            <person name="Sykes S."/>
            <person name="Thomson T."/>
            <person name="Walk T."/>
            <person name="White J."/>
            <person name="Yandava C."/>
            <person name="Izard J."/>
            <person name="Baranova O.V."/>
            <person name="Blanton J.M."/>
            <person name="Tanner A.C."/>
            <person name="Dewhirst F.E."/>
            <person name="Haas B."/>
            <person name="Nusbaum C."/>
            <person name="Birren B."/>
        </authorList>
    </citation>
    <scope>NUCLEOTIDE SEQUENCE [LARGE SCALE GENOMIC DNA]</scope>
    <source>
        <strain evidence="2">1-1 BBBD Race 1</strain>
    </source>
</reference>
<dbReference type="OrthoDB" id="2499072at2759"/>
<reference evidence="2" key="2">
    <citation type="submission" date="2016-05" db="EMBL/GenBank/DDBJ databases">
        <title>Comparative analysis highlights variable genome content of wheat rusts and divergence of the mating loci.</title>
        <authorList>
            <person name="Cuomo C.A."/>
            <person name="Bakkeren G."/>
            <person name="Szabo L."/>
            <person name="Khalil H."/>
            <person name="Joly D."/>
            <person name="Goldberg J."/>
            <person name="Young S."/>
            <person name="Zeng Q."/>
            <person name="Fellers J."/>
        </authorList>
    </citation>
    <scope>NUCLEOTIDE SEQUENCE [LARGE SCALE GENOMIC DNA]</scope>
    <source>
        <strain evidence="2">1-1 BBBD Race 1</strain>
    </source>
</reference>
<dbReference type="AlphaFoldDB" id="A0A180G1P5"/>
<evidence type="ECO:0000313" key="3">
    <source>
        <dbReference type="EnsemblFungi" id="PTTG_29833-t43_1-p1"/>
    </source>
</evidence>
<feature type="compositionally biased region" description="Polar residues" evidence="1">
    <location>
        <begin position="1"/>
        <end position="13"/>
    </location>
</feature>
<evidence type="ECO:0000256" key="1">
    <source>
        <dbReference type="SAM" id="MobiDB-lite"/>
    </source>
</evidence>